<evidence type="ECO:0000256" key="4">
    <source>
        <dbReference type="ARBA" id="ARBA00016461"/>
    </source>
</evidence>
<evidence type="ECO:0000256" key="3">
    <source>
        <dbReference type="ARBA" id="ARBA00008741"/>
    </source>
</evidence>
<comment type="similarity">
    <text evidence="3 12">Belongs to the CcmD/CycX/HelD family.</text>
</comment>
<dbReference type="AlphaFoldDB" id="A0A2W5VE84"/>
<comment type="subcellular location">
    <subcellularLocation>
        <location evidence="2 12">Cell inner membrane</location>
        <topology evidence="2 12">Single-pass membrane protein</topology>
    </subcellularLocation>
</comment>
<keyword evidence="11 12" id="KW-0472">Membrane</keyword>
<keyword evidence="7 12" id="KW-0997">Cell inner membrane</keyword>
<sequence length="55" mass="6375">MSFDFDAGKYAIYLWPAFAISALAFAWMIASSLLMARRWRREAERLQAELESTKS</sequence>
<dbReference type="GO" id="GO:0015886">
    <property type="term" value="P:heme transport"/>
    <property type="evidence" value="ECO:0007669"/>
    <property type="project" value="InterPro"/>
</dbReference>
<proteinExistence type="inferred from homology"/>
<keyword evidence="5 12" id="KW-0813">Transport</keyword>
<dbReference type="RefSeq" id="WP_304273628.1">
    <property type="nucleotide sequence ID" value="NZ_QFQZ01000004.1"/>
</dbReference>
<evidence type="ECO:0000256" key="7">
    <source>
        <dbReference type="ARBA" id="ARBA00022519"/>
    </source>
</evidence>
<gene>
    <name evidence="13" type="primary">ccmD</name>
    <name evidence="13" type="ORF">DI526_02255</name>
</gene>
<comment type="caution">
    <text evidence="13">The sequence shown here is derived from an EMBL/GenBank/DDBJ whole genome shotgun (WGS) entry which is preliminary data.</text>
</comment>
<name>A0A2W5VE84_9CAUL</name>
<accession>A0A2W5VE84</accession>
<feature type="transmembrane region" description="Helical" evidence="12">
    <location>
        <begin position="12"/>
        <end position="36"/>
    </location>
</feature>
<evidence type="ECO:0000256" key="10">
    <source>
        <dbReference type="ARBA" id="ARBA00022989"/>
    </source>
</evidence>
<dbReference type="NCBIfam" id="TIGR03141">
    <property type="entry name" value="cytochro_ccmD"/>
    <property type="match status" value="1"/>
</dbReference>
<evidence type="ECO:0000256" key="9">
    <source>
        <dbReference type="ARBA" id="ARBA00022748"/>
    </source>
</evidence>
<evidence type="ECO:0000256" key="2">
    <source>
        <dbReference type="ARBA" id="ARBA00004377"/>
    </source>
</evidence>
<evidence type="ECO:0000256" key="1">
    <source>
        <dbReference type="ARBA" id="ARBA00002442"/>
    </source>
</evidence>
<dbReference type="Proteomes" id="UP000249393">
    <property type="component" value="Unassembled WGS sequence"/>
</dbReference>
<organism evidence="13 14">
    <name type="scientific">Caulobacter segnis</name>
    <dbReference type="NCBI Taxonomy" id="88688"/>
    <lineage>
        <taxon>Bacteria</taxon>
        <taxon>Pseudomonadati</taxon>
        <taxon>Pseudomonadota</taxon>
        <taxon>Alphaproteobacteria</taxon>
        <taxon>Caulobacterales</taxon>
        <taxon>Caulobacteraceae</taxon>
        <taxon>Caulobacter</taxon>
    </lineage>
</organism>
<dbReference type="GO" id="GO:0017004">
    <property type="term" value="P:cytochrome complex assembly"/>
    <property type="evidence" value="ECO:0007669"/>
    <property type="project" value="UniProtKB-KW"/>
</dbReference>
<evidence type="ECO:0000256" key="8">
    <source>
        <dbReference type="ARBA" id="ARBA00022692"/>
    </source>
</evidence>
<evidence type="ECO:0000256" key="5">
    <source>
        <dbReference type="ARBA" id="ARBA00022448"/>
    </source>
</evidence>
<dbReference type="Pfam" id="PF04995">
    <property type="entry name" value="CcmD"/>
    <property type="match status" value="1"/>
</dbReference>
<keyword evidence="9 12" id="KW-0201">Cytochrome c-type biogenesis</keyword>
<evidence type="ECO:0000256" key="11">
    <source>
        <dbReference type="ARBA" id="ARBA00023136"/>
    </source>
</evidence>
<dbReference type="InterPro" id="IPR007078">
    <property type="entry name" value="Haem_export_protD_CcmD"/>
</dbReference>
<keyword evidence="10 12" id="KW-1133">Transmembrane helix</keyword>
<evidence type="ECO:0000256" key="12">
    <source>
        <dbReference type="RuleBase" id="RU363101"/>
    </source>
</evidence>
<evidence type="ECO:0000256" key="6">
    <source>
        <dbReference type="ARBA" id="ARBA00022475"/>
    </source>
</evidence>
<protein>
    <recommendedName>
        <fullName evidence="4 12">Heme exporter protein D</fullName>
    </recommendedName>
</protein>
<evidence type="ECO:0000313" key="13">
    <source>
        <dbReference type="EMBL" id="PZR36787.1"/>
    </source>
</evidence>
<comment type="function">
    <text evidence="1 12">Required for the export of heme to the periplasm for the biogenesis of c-type cytochromes.</text>
</comment>
<reference evidence="13 14" key="1">
    <citation type="submission" date="2017-08" db="EMBL/GenBank/DDBJ databases">
        <title>Infants hospitalized years apart are colonized by the same room-sourced microbial strains.</title>
        <authorList>
            <person name="Brooks B."/>
            <person name="Olm M.R."/>
            <person name="Firek B.A."/>
            <person name="Baker R."/>
            <person name="Thomas B.C."/>
            <person name="Morowitz M.J."/>
            <person name="Banfield J.F."/>
        </authorList>
    </citation>
    <scope>NUCLEOTIDE SEQUENCE [LARGE SCALE GENOMIC DNA]</scope>
    <source>
        <strain evidence="13">S2_003_000_R2_4</strain>
    </source>
</reference>
<dbReference type="EMBL" id="QFQZ01000004">
    <property type="protein sequence ID" value="PZR36787.1"/>
    <property type="molecule type" value="Genomic_DNA"/>
</dbReference>
<keyword evidence="8 12" id="KW-0812">Transmembrane</keyword>
<evidence type="ECO:0000313" key="14">
    <source>
        <dbReference type="Proteomes" id="UP000249393"/>
    </source>
</evidence>
<keyword evidence="6 12" id="KW-1003">Cell membrane</keyword>
<dbReference type="GO" id="GO:0005886">
    <property type="term" value="C:plasma membrane"/>
    <property type="evidence" value="ECO:0007669"/>
    <property type="project" value="UniProtKB-SubCell"/>
</dbReference>